<evidence type="ECO:0000313" key="2">
    <source>
        <dbReference type="EMBL" id="CAH1273948.1"/>
    </source>
</evidence>
<feature type="compositionally biased region" description="Polar residues" evidence="1">
    <location>
        <begin position="844"/>
        <end position="863"/>
    </location>
</feature>
<dbReference type="OrthoDB" id="10599721at2759"/>
<feature type="compositionally biased region" description="Low complexity" evidence="1">
    <location>
        <begin position="607"/>
        <end position="618"/>
    </location>
</feature>
<feature type="compositionally biased region" description="Low complexity" evidence="1">
    <location>
        <begin position="798"/>
        <end position="821"/>
    </location>
</feature>
<evidence type="ECO:0000256" key="1">
    <source>
        <dbReference type="SAM" id="MobiDB-lite"/>
    </source>
</evidence>
<gene>
    <name evidence="2" type="primary">ZNF768</name>
    <name evidence="2" type="ORF">BLAG_LOCUS25126</name>
</gene>
<keyword evidence="3" id="KW-1185">Reference proteome</keyword>
<feature type="compositionally biased region" description="Basic and acidic residues" evidence="1">
    <location>
        <begin position="272"/>
        <end position="293"/>
    </location>
</feature>
<feature type="compositionally biased region" description="Low complexity" evidence="1">
    <location>
        <begin position="589"/>
        <end position="600"/>
    </location>
</feature>
<feature type="compositionally biased region" description="Basic and acidic residues" evidence="1">
    <location>
        <begin position="240"/>
        <end position="251"/>
    </location>
</feature>
<feature type="region of interest" description="Disordered" evidence="1">
    <location>
        <begin position="224"/>
        <end position="302"/>
    </location>
</feature>
<feature type="compositionally biased region" description="Low complexity" evidence="1">
    <location>
        <begin position="719"/>
        <end position="755"/>
    </location>
</feature>
<sequence length="1090" mass="120732">MQNSNNEPDQVPIGPPLPQPPPLPSKPRTFTGPDCQRAKDRVGHSTSDYKNNFVTSQLGNISVSSRPDEFVDAMSQESQTQGERPTTLPAHIKVVLGTVMNQEESRRHVQTSERRFRGYNQRDNCVDFFDITVTKCSVRKESLRELGIHPSMIMPRETANRIRQTTNTAGYPHLKSALLGNSNNMPDVLQQYPQYSHDTDNVSVTCDPTTSDYSQYAYDCPEWSRNKRVPNRGQAPPDRPTVREGEVRRTGTPELQLTVASLQNSPAATKENPLDLSRKKESGEEILSDKASEKPTSAMDGDIQFLDNGEEKQNETRSAESPEVVFVSEQSMYMNTRNTSPAVNLSRNSFKVSKGIRSIPKQNASKPIQHFGSETTNQQTHPSALSFGSLPRNQGPYEVTVQPDTNTKAGLPQPAIPGPGYPSNPYEPSSWRQPGPYMRPPPGLLVRSTSQSSNRSHPEVVMQRPPYMTYQQSPLPSQPRPYRHNIPYRPPVNHEIRNQEYPPFSSDGFQSTVRGRAPHIFPESPVYYPHNTTARGLSVHPKTVRSPPLRANNASLTASTFNKPFLSAPQEQHARSVSQPPLPQSWYASPSFHPSVHSVSTPRPELAQVVAAQAQWPPQTKPPQPSYRVDQQSAMPQSSSPIHVRHQGSQQASALQSLSLIIQNTLEQDSSTSSLAQENSVQQSKYSTPKQPLADQTTATTLQQPQSSSSVTRSPPAEPQSASAVSQSPSAEAQSPLLVPRSPLLVPQSPSLVPQSPSPVPQSPSLAPQSPSLAPQSSFAEPSLPFSEPQSPFPKPQSPSSVPQSQSPRLESPSSDSGDSMSKVEMPLLLAIFNSAPIHKEVKSATTKQHNNPNEQTPPSNNEMKLSKMNNNVGSSSVVNDITDLRRLLLDHDQNTESGEEGQIPSPRQFLDDGPYNYKNPQMSYYWDCLQTTLPSPFDNPESIRTQSHHSSAYPGKYVRDQRVPKPEVVQSPRKRRQEGDPEYSLVLNRKQMKSWLDELESEDRGELIDTDGDNRRSADVFNGVNSWDLARQAVTTMPTQGMEVVQNAHDELTSSFQPLDGPALVMANILRPQEKPLRPPPPLIKIKKT</sequence>
<dbReference type="Proteomes" id="UP000838412">
    <property type="component" value="Chromosome 9"/>
</dbReference>
<feature type="compositionally biased region" description="Low complexity" evidence="1">
    <location>
        <begin position="763"/>
        <end position="778"/>
    </location>
</feature>
<dbReference type="EMBL" id="OV696694">
    <property type="protein sequence ID" value="CAH1273948.1"/>
    <property type="molecule type" value="Genomic_DNA"/>
</dbReference>
<name>A0A8K0AEQ8_BRALA</name>
<feature type="region of interest" description="Disordered" evidence="1">
    <location>
        <begin position="571"/>
        <end position="651"/>
    </location>
</feature>
<feature type="region of interest" description="Disordered" evidence="1">
    <location>
        <begin position="938"/>
        <end position="984"/>
    </location>
</feature>
<protein>
    <submittedName>
        <fullName evidence="2">ZNF768 protein</fullName>
    </submittedName>
</protein>
<feature type="compositionally biased region" description="Pro residues" evidence="1">
    <location>
        <begin position="13"/>
        <end position="25"/>
    </location>
</feature>
<feature type="compositionally biased region" description="Polar residues" evidence="1">
    <location>
        <begin position="253"/>
        <end position="267"/>
    </location>
</feature>
<proteinExistence type="predicted"/>
<accession>A0A8K0AEQ8</accession>
<evidence type="ECO:0000313" key="3">
    <source>
        <dbReference type="Proteomes" id="UP000838412"/>
    </source>
</evidence>
<organism evidence="2 3">
    <name type="scientific">Branchiostoma lanceolatum</name>
    <name type="common">Common lancelet</name>
    <name type="synonym">Amphioxus lanceolatum</name>
    <dbReference type="NCBI Taxonomy" id="7740"/>
    <lineage>
        <taxon>Eukaryota</taxon>
        <taxon>Metazoa</taxon>
        <taxon>Chordata</taxon>
        <taxon>Cephalochordata</taxon>
        <taxon>Leptocardii</taxon>
        <taxon>Amphioxiformes</taxon>
        <taxon>Branchiostomatidae</taxon>
        <taxon>Branchiostoma</taxon>
    </lineage>
</organism>
<feature type="compositionally biased region" description="Polar residues" evidence="1">
    <location>
        <begin position="671"/>
        <end position="690"/>
    </location>
</feature>
<feature type="region of interest" description="Disordered" evidence="1">
    <location>
        <begin position="1"/>
        <end position="50"/>
    </location>
</feature>
<reference evidence="2" key="1">
    <citation type="submission" date="2022-01" db="EMBL/GenBank/DDBJ databases">
        <authorList>
            <person name="Braso-Vives M."/>
        </authorList>
    </citation>
    <scope>NUCLEOTIDE SEQUENCE</scope>
</reference>
<dbReference type="AlphaFoldDB" id="A0A8K0AEQ8"/>
<feature type="compositionally biased region" description="Polar residues" evidence="1">
    <location>
        <begin position="629"/>
        <end position="641"/>
    </location>
</feature>
<feature type="region of interest" description="Disordered" evidence="1">
    <location>
        <begin position="843"/>
        <end position="863"/>
    </location>
</feature>
<feature type="region of interest" description="Disordered" evidence="1">
    <location>
        <begin position="671"/>
        <end position="821"/>
    </location>
</feature>
<feature type="region of interest" description="Disordered" evidence="1">
    <location>
        <begin position="360"/>
        <end position="437"/>
    </location>
</feature>
<feature type="compositionally biased region" description="Polar residues" evidence="1">
    <location>
        <begin position="360"/>
        <end position="383"/>
    </location>
</feature>
<feature type="compositionally biased region" description="Low complexity" evidence="1">
    <location>
        <begin position="691"/>
        <end position="710"/>
    </location>
</feature>